<sequence>MIRVSDIPESQIEFSAIRASGPGGQNVNKVSSAIHLRFDVMSSTLPAAVKSKILAMRDARISSDGVIVIKAQKFRSQEKNRLESLARLDEMLRESQHVEAPRMKTRPSRSSVRKRLDSKKRQGSLKKARGKVHDY</sequence>
<evidence type="ECO:0000313" key="5">
    <source>
        <dbReference type="Proteomes" id="UP001317963"/>
    </source>
</evidence>
<comment type="similarity">
    <text evidence="1">Belongs to the prokaryotic/mitochondrial release factor family.</text>
</comment>
<dbReference type="NCBIfam" id="NF006718">
    <property type="entry name" value="PRK09256.1"/>
    <property type="match status" value="1"/>
</dbReference>
<evidence type="ECO:0000313" key="4">
    <source>
        <dbReference type="EMBL" id="UZP75483.1"/>
    </source>
</evidence>
<evidence type="ECO:0000259" key="3">
    <source>
        <dbReference type="PROSITE" id="PS00745"/>
    </source>
</evidence>
<keyword evidence="5" id="KW-1185">Reference proteome</keyword>
<accession>A0ABY6QBA7</accession>
<dbReference type="SUPFAM" id="SSF75620">
    <property type="entry name" value="Release factor"/>
    <property type="match status" value="1"/>
</dbReference>
<feature type="compositionally biased region" description="Basic residues" evidence="2">
    <location>
        <begin position="103"/>
        <end position="135"/>
    </location>
</feature>
<keyword evidence="4" id="KW-0378">Hydrolase</keyword>
<dbReference type="GO" id="GO:0004045">
    <property type="term" value="F:peptidyl-tRNA hydrolase activity"/>
    <property type="evidence" value="ECO:0007669"/>
    <property type="project" value="UniProtKB-EC"/>
</dbReference>
<evidence type="ECO:0000256" key="1">
    <source>
        <dbReference type="ARBA" id="ARBA00010835"/>
    </source>
</evidence>
<gene>
    <name evidence="4" type="ORF">E0F26_12370</name>
</gene>
<dbReference type="RefSeq" id="WP_279241968.1">
    <property type="nucleotide sequence ID" value="NZ_CP036501.1"/>
</dbReference>
<dbReference type="Proteomes" id="UP001317963">
    <property type="component" value="Chromosome"/>
</dbReference>
<dbReference type="InterPro" id="IPR045853">
    <property type="entry name" value="Pep_chain_release_fac_I_sf"/>
</dbReference>
<dbReference type="EMBL" id="CP036501">
    <property type="protein sequence ID" value="UZP75483.1"/>
    <property type="molecule type" value="Genomic_DNA"/>
</dbReference>
<organism evidence="4 5">
    <name type="scientific">Candidatus Paraluminiphilus aquimaris</name>
    <dbReference type="NCBI Taxonomy" id="2518994"/>
    <lineage>
        <taxon>Bacteria</taxon>
        <taxon>Pseudomonadati</taxon>
        <taxon>Pseudomonadota</taxon>
        <taxon>Gammaproteobacteria</taxon>
        <taxon>Cellvibrionales</taxon>
        <taxon>Halieaceae</taxon>
        <taxon>Candidatus Paraluminiphilus</taxon>
    </lineage>
</organism>
<dbReference type="PROSITE" id="PS00745">
    <property type="entry name" value="RF_PROK_I"/>
    <property type="match status" value="1"/>
</dbReference>
<dbReference type="Pfam" id="PF00472">
    <property type="entry name" value="RF-1"/>
    <property type="match status" value="1"/>
</dbReference>
<reference evidence="4 5" key="1">
    <citation type="submission" date="2019-02" db="EMBL/GenBank/DDBJ databases">
        <title>Halieaceae_genomes.</title>
        <authorList>
            <person name="Li S.-H."/>
        </authorList>
    </citation>
    <scope>NUCLEOTIDE SEQUENCE [LARGE SCALE GENOMIC DNA]</scope>
    <source>
        <strain evidence="4 5">JH123</strain>
    </source>
</reference>
<dbReference type="Gene3D" id="3.30.160.20">
    <property type="match status" value="1"/>
</dbReference>
<dbReference type="InterPro" id="IPR000352">
    <property type="entry name" value="Pep_chain_release_fac_I"/>
</dbReference>
<evidence type="ECO:0000256" key="2">
    <source>
        <dbReference type="SAM" id="MobiDB-lite"/>
    </source>
</evidence>
<name>A0ABY6QBA7_9GAMM</name>
<dbReference type="PANTHER" id="PTHR47814">
    <property type="entry name" value="PEPTIDYL-TRNA HYDROLASE ARFB"/>
    <property type="match status" value="1"/>
</dbReference>
<proteinExistence type="inferred from homology"/>
<dbReference type="PANTHER" id="PTHR47814:SF1">
    <property type="entry name" value="PEPTIDYL-TRNA HYDROLASE ARFB"/>
    <property type="match status" value="1"/>
</dbReference>
<feature type="region of interest" description="Disordered" evidence="2">
    <location>
        <begin position="95"/>
        <end position="135"/>
    </location>
</feature>
<feature type="domain" description="Prokaryotic-type class I peptide chain release factors" evidence="3">
    <location>
        <begin position="18"/>
        <end position="34"/>
    </location>
</feature>
<dbReference type="EC" id="3.1.1.29" evidence="4"/>
<protein>
    <submittedName>
        <fullName evidence="4">Aminoacyl-tRNA hydrolase</fullName>
        <ecNumber evidence="4">3.1.1.29</ecNumber>
    </submittedName>
</protein>